<evidence type="ECO:0000313" key="2">
    <source>
        <dbReference type="Proteomes" id="UP000198569"/>
    </source>
</evidence>
<dbReference type="RefSeq" id="WP_091431363.1">
    <property type="nucleotide sequence ID" value="NZ_FNMV01000006.1"/>
</dbReference>
<proteinExistence type="predicted"/>
<dbReference type="OrthoDB" id="1371248at2"/>
<evidence type="ECO:0000313" key="1">
    <source>
        <dbReference type="EMBL" id="SDW98414.1"/>
    </source>
</evidence>
<dbReference type="AlphaFoldDB" id="A0A1H2Y135"/>
<organism evidence="1 2">
    <name type="scientific">Flavobacterium degerlachei</name>
    <dbReference type="NCBI Taxonomy" id="229203"/>
    <lineage>
        <taxon>Bacteria</taxon>
        <taxon>Pseudomonadati</taxon>
        <taxon>Bacteroidota</taxon>
        <taxon>Flavobacteriia</taxon>
        <taxon>Flavobacteriales</taxon>
        <taxon>Flavobacteriaceae</taxon>
        <taxon>Flavobacterium</taxon>
    </lineage>
</organism>
<sequence length="65" mass="7597">MKTPKKMQIIPNLLFRQRSTNDNKVSNELVSPRFEVKLSPSFKSKKASNPLLIQMYSQENEILFI</sequence>
<accession>A0A1H2Y135</accession>
<reference evidence="2" key="1">
    <citation type="submission" date="2016-10" db="EMBL/GenBank/DDBJ databases">
        <authorList>
            <person name="Varghese N."/>
            <person name="Submissions S."/>
        </authorList>
    </citation>
    <scope>NUCLEOTIDE SEQUENCE [LARGE SCALE GENOMIC DNA]</scope>
    <source>
        <strain evidence="2">DSM 15718</strain>
    </source>
</reference>
<dbReference type="EMBL" id="FNMV01000006">
    <property type="protein sequence ID" value="SDW98414.1"/>
    <property type="molecule type" value="Genomic_DNA"/>
</dbReference>
<dbReference type="Proteomes" id="UP000198569">
    <property type="component" value="Unassembled WGS sequence"/>
</dbReference>
<protein>
    <submittedName>
        <fullName evidence="1">Uncharacterized protein</fullName>
    </submittedName>
</protein>
<gene>
    <name evidence="1" type="ORF">SAMN05444338_10664</name>
</gene>
<keyword evidence="2" id="KW-1185">Reference proteome</keyword>
<name>A0A1H2Y135_9FLAO</name>